<reference evidence="3" key="1">
    <citation type="journal article" date="2019" name="Int. J. Syst. Evol. Microbiol.">
        <title>The Global Catalogue of Microorganisms (GCM) 10K type strain sequencing project: providing services to taxonomists for standard genome sequencing and annotation.</title>
        <authorList>
            <consortium name="The Broad Institute Genomics Platform"/>
            <consortium name="The Broad Institute Genome Sequencing Center for Infectious Disease"/>
            <person name="Wu L."/>
            <person name="Ma J."/>
        </authorList>
    </citation>
    <scope>NUCLEOTIDE SEQUENCE [LARGE SCALE GENOMIC DNA]</scope>
    <source>
        <strain evidence="3">KCTC 32514</strain>
    </source>
</reference>
<keyword evidence="1" id="KW-0732">Signal</keyword>
<dbReference type="RefSeq" id="WP_194508084.1">
    <property type="nucleotide sequence ID" value="NZ_JADILU010000004.1"/>
</dbReference>
<evidence type="ECO:0000256" key="1">
    <source>
        <dbReference type="SAM" id="SignalP"/>
    </source>
</evidence>
<dbReference type="InterPro" id="IPR011990">
    <property type="entry name" value="TPR-like_helical_dom_sf"/>
</dbReference>
<protein>
    <submittedName>
        <fullName evidence="2">Uncharacterized protein</fullName>
    </submittedName>
</protein>
<comment type="caution">
    <text evidence="2">The sequence shown here is derived from an EMBL/GenBank/DDBJ whole genome shotgun (WGS) entry which is preliminary data.</text>
</comment>
<accession>A0ABW5ZT03</accession>
<name>A0ABW5ZT03_9FLAO</name>
<feature type="chain" id="PRO_5045616108" evidence="1">
    <location>
        <begin position="20"/>
        <end position="521"/>
    </location>
</feature>
<organism evidence="2 3">
    <name type="scientific">Psychroserpens luteus</name>
    <dbReference type="NCBI Taxonomy" id="1434066"/>
    <lineage>
        <taxon>Bacteria</taxon>
        <taxon>Pseudomonadati</taxon>
        <taxon>Bacteroidota</taxon>
        <taxon>Flavobacteriia</taxon>
        <taxon>Flavobacteriales</taxon>
        <taxon>Flavobacteriaceae</taxon>
        <taxon>Psychroserpens</taxon>
    </lineage>
</organism>
<sequence>MFRNIILISALLSSLIVFSQTPKQDFEKAEEFYKTANYSDAISLAEKTKQTLGKSNPKVEALLFMAYYNNEEYLKAKVAYETLKKLVPDSVENSDAFALYKITNNQLDLKLAELETAFEQEQNKTPPSLFTEEQYASKNTFKEASIKKGNEKIQNKINEEDLYKRAKRNPSVDTYREFLKLHPKSDYVKEINDLLIIQKEEDLWSQSKGENTVTSYYEYLESYRTGKYASIAHTKIKTLDKQAYDKAISVGSQESLNYYLDNYKKGEYRDKVRIKLDKKIEYDVYMHAKTNNFINYYEAYINQYPNGEYASEVNEIIKISYLKFANDTYKDKNYKKAISNYSKYIQNYPYGEDIDQAKKGLEKANKKSRQFSSGYFGFTYESQGTYGLTLGKLNKDGIGLYTNLRVSPDVLELEYKKPELELTEDQIPEGEKIAIASLSVGVSYPIFYPVWLYVGGGANLQERFNNNDNEHVNDYYSLKDEEHLAFYPEAGLNVRFGKVFTIIAGVVYVRGEMLYKVGIGF</sequence>
<dbReference type="Proteomes" id="UP001597548">
    <property type="component" value="Unassembled WGS sequence"/>
</dbReference>
<proteinExistence type="predicted"/>
<keyword evidence="3" id="KW-1185">Reference proteome</keyword>
<feature type="signal peptide" evidence="1">
    <location>
        <begin position="1"/>
        <end position="19"/>
    </location>
</feature>
<evidence type="ECO:0000313" key="3">
    <source>
        <dbReference type="Proteomes" id="UP001597548"/>
    </source>
</evidence>
<evidence type="ECO:0000313" key="2">
    <source>
        <dbReference type="EMBL" id="MFD2916072.1"/>
    </source>
</evidence>
<dbReference type="Gene3D" id="1.25.40.10">
    <property type="entry name" value="Tetratricopeptide repeat domain"/>
    <property type="match status" value="2"/>
</dbReference>
<gene>
    <name evidence="2" type="ORF">ACFS29_10515</name>
</gene>
<dbReference type="EMBL" id="JBHUOS010000009">
    <property type="protein sequence ID" value="MFD2916072.1"/>
    <property type="molecule type" value="Genomic_DNA"/>
</dbReference>